<reference evidence="5" key="1">
    <citation type="submission" date="2022-08" db="EMBL/GenBank/DDBJ databases">
        <title>Novel sulphate-reducing endosymbionts in the free-living metamonad Anaeramoeba.</title>
        <authorList>
            <person name="Jerlstrom-Hultqvist J."/>
            <person name="Cepicka I."/>
            <person name="Gallot-Lavallee L."/>
            <person name="Salas-Leiva D."/>
            <person name="Curtis B.A."/>
            <person name="Zahonova K."/>
            <person name="Pipaliya S."/>
            <person name="Dacks J."/>
            <person name="Roger A.J."/>
        </authorList>
    </citation>
    <scope>NUCLEOTIDE SEQUENCE</scope>
    <source>
        <strain evidence="5">Busselton2</strain>
    </source>
</reference>
<dbReference type="PROSITE" id="PS50303">
    <property type="entry name" value="PUM_HD"/>
    <property type="match status" value="1"/>
</dbReference>
<dbReference type="GO" id="GO:0003729">
    <property type="term" value="F:mRNA binding"/>
    <property type="evidence" value="ECO:0007669"/>
    <property type="project" value="TreeGrafter"/>
</dbReference>
<sequence length="857" mass="101020">MNFSSQQFNQQRPRTTQPYQQQQPLQFHQPLQPHSQYQQPITQQQTYNYDNLQQDKRLLHVRTKRIKKWKPLQETSQSGFTSSKLQQNQLKHFDQQNQIPMDNSFYTTSFNGNQNNEESEKESNSDEEGYFDGVVSYSGSGSGTSSWDEEDSGDDEFDFDENLKIGVEINENKNGEEGEGEGKKNYTINSYIEGMGELFNEKSFIHNFSNLDLHSTIKNIKNNNINRINSSNENFFLSSNVGSLQKTSKEEKPQQLESNLNNSLDAKQKIPQSETEKLRPSTAPPMSLNNNFRELSYIGVFAENNRKKSFQQFMEKNILSNKPKNVIPNQIQKVDINTKQTFQNFQQQQNKQNHGSEIKLQNLLHRSIKMKENQNHNTIKKNGENIKNTLDTKQNNYLKYTDENDWMNRQQNSELVIQSQLNHQQLPLPNHQNQNLKNQNQYFNQYSSYIQKNNNTNIHYQKPQPFFSDQFGYNQMGTNDIAVQQNVKLNSQQLGQPQKQRRPLHLQQQTMVPQNTLIPRQQQPNKMQQFTTKNLTTSSLKQPRQTHKLNSKRGGYMPNTYTSNNHSQSENQIVSLDELIGKIYINSQNQYGCRNLQNLLETNDKRTFKKIFKELKNHFGDLMMDQFGNYLCQKLFDYCSKRRIYAILKEISNNCILISTNIYGTRAVQKLIENISDKKQEKIFFSSIKNDLISLINNANGGHVIQKCFTAFPIEKNNTIKNFISDHNTIMNKFEINSNWEINDIYKIKDIPTFQEDFLQFFSRQNFNLNEENFILFKKKYKQKERIVFDIKQDKLKINNLLYKLFDKNETLHKIKKINELNYLKLLNQINEEYNKNKNFWKTLNKIRETSTKNVFK</sequence>
<evidence type="ECO:0000313" key="6">
    <source>
        <dbReference type="Proteomes" id="UP001146793"/>
    </source>
</evidence>
<dbReference type="InterPro" id="IPR033133">
    <property type="entry name" value="PUM-HD"/>
</dbReference>
<dbReference type="PANTHER" id="PTHR12537">
    <property type="entry name" value="RNA BINDING PROTEIN PUMILIO-RELATED"/>
    <property type="match status" value="1"/>
</dbReference>
<dbReference type="GO" id="GO:0005737">
    <property type="term" value="C:cytoplasm"/>
    <property type="evidence" value="ECO:0007669"/>
    <property type="project" value="TreeGrafter"/>
</dbReference>
<dbReference type="InterPro" id="IPR016024">
    <property type="entry name" value="ARM-type_fold"/>
</dbReference>
<feature type="region of interest" description="Disordered" evidence="3">
    <location>
        <begin position="246"/>
        <end position="287"/>
    </location>
</feature>
<feature type="compositionally biased region" description="Low complexity" evidence="3">
    <location>
        <begin position="131"/>
        <end position="146"/>
    </location>
</feature>
<evidence type="ECO:0000256" key="3">
    <source>
        <dbReference type="SAM" id="MobiDB-lite"/>
    </source>
</evidence>
<dbReference type="SUPFAM" id="SSF48371">
    <property type="entry name" value="ARM repeat"/>
    <property type="match status" value="1"/>
</dbReference>
<dbReference type="GO" id="GO:0010608">
    <property type="term" value="P:post-transcriptional regulation of gene expression"/>
    <property type="evidence" value="ECO:0007669"/>
    <property type="project" value="TreeGrafter"/>
</dbReference>
<evidence type="ECO:0000256" key="2">
    <source>
        <dbReference type="PROSITE-ProRule" id="PRU00317"/>
    </source>
</evidence>
<feature type="repeat" description="Pumilio" evidence="2">
    <location>
        <begin position="614"/>
        <end position="649"/>
    </location>
</feature>
<dbReference type="PROSITE" id="PS50302">
    <property type="entry name" value="PUM"/>
    <property type="match status" value="4"/>
</dbReference>
<feature type="compositionally biased region" description="Polar residues" evidence="3">
    <location>
        <begin position="95"/>
        <end position="110"/>
    </location>
</feature>
<comment type="caution">
    <text evidence="5">The sequence shown here is derived from an EMBL/GenBank/DDBJ whole genome shotgun (WGS) entry which is preliminary data.</text>
</comment>
<name>A0AAV7ZNA1_9EUKA</name>
<dbReference type="Proteomes" id="UP001146793">
    <property type="component" value="Unassembled WGS sequence"/>
</dbReference>
<organism evidence="5 6">
    <name type="scientific">Anaeramoeba flamelloides</name>
    <dbReference type="NCBI Taxonomy" id="1746091"/>
    <lineage>
        <taxon>Eukaryota</taxon>
        <taxon>Metamonada</taxon>
        <taxon>Anaeramoebidae</taxon>
        <taxon>Anaeramoeba</taxon>
    </lineage>
</organism>
<dbReference type="AlphaFoldDB" id="A0AAV7ZNA1"/>
<dbReference type="Pfam" id="PF00806">
    <property type="entry name" value="PUF"/>
    <property type="match status" value="4"/>
</dbReference>
<dbReference type="InterPro" id="IPR011989">
    <property type="entry name" value="ARM-like"/>
</dbReference>
<evidence type="ECO:0000313" key="5">
    <source>
        <dbReference type="EMBL" id="KAJ3443491.1"/>
    </source>
</evidence>
<feature type="compositionally biased region" description="Polar residues" evidence="3">
    <location>
        <begin position="559"/>
        <end position="568"/>
    </location>
</feature>
<dbReference type="InterPro" id="IPR001313">
    <property type="entry name" value="Pumilio_RNA-bd_rpt"/>
</dbReference>
<feature type="compositionally biased region" description="Low complexity" evidence="3">
    <location>
        <begin position="10"/>
        <end position="39"/>
    </location>
</feature>
<gene>
    <name evidence="5" type="ORF">M0812_09334</name>
</gene>
<proteinExistence type="predicted"/>
<feature type="repeat" description="Pumilio" evidence="2">
    <location>
        <begin position="650"/>
        <end position="685"/>
    </location>
</feature>
<protein>
    <submittedName>
        <fullName evidence="5">Pumilio</fullName>
    </submittedName>
</protein>
<feature type="compositionally biased region" description="Acidic residues" evidence="3">
    <location>
        <begin position="117"/>
        <end position="130"/>
    </location>
</feature>
<feature type="repeat" description="Pumilio" evidence="2">
    <location>
        <begin position="687"/>
        <end position="722"/>
    </location>
</feature>
<dbReference type="SMART" id="SM00025">
    <property type="entry name" value="Pumilio"/>
    <property type="match status" value="4"/>
</dbReference>
<feature type="region of interest" description="Disordered" evidence="3">
    <location>
        <begin position="95"/>
        <end position="158"/>
    </location>
</feature>
<evidence type="ECO:0000259" key="4">
    <source>
        <dbReference type="PROSITE" id="PS50303"/>
    </source>
</evidence>
<feature type="compositionally biased region" description="Polar residues" evidence="3">
    <location>
        <begin position="255"/>
        <end position="273"/>
    </location>
</feature>
<dbReference type="Gene3D" id="1.25.10.10">
    <property type="entry name" value="Leucine-rich Repeat Variant"/>
    <property type="match status" value="1"/>
</dbReference>
<feature type="compositionally biased region" description="Acidic residues" evidence="3">
    <location>
        <begin position="147"/>
        <end position="158"/>
    </location>
</feature>
<accession>A0AAV7ZNA1</accession>
<dbReference type="EMBL" id="JANTQA010000023">
    <property type="protein sequence ID" value="KAJ3443491.1"/>
    <property type="molecule type" value="Genomic_DNA"/>
</dbReference>
<feature type="domain" description="PUM-HD" evidence="4">
    <location>
        <begin position="557"/>
        <end position="857"/>
    </location>
</feature>
<keyword evidence="1" id="KW-0677">Repeat</keyword>
<feature type="region of interest" description="Disordered" evidence="3">
    <location>
        <begin position="536"/>
        <end position="568"/>
    </location>
</feature>
<feature type="repeat" description="Pumilio" evidence="2">
    <location>
        <begin position="578"/>
        <end position="613"/>
    </location>
</feature>
<dbReference type="PANTHER" id="PTHR12537:SF13">
    <property type="entry name" value="PUMILIO HOMOLOGY DOMAIN FAMILY MEMBER 4"/>
    <property type="match status" value="1"/>
</dbReference>
<feature type="region of interest" description="Disordered" evidence="3">
    <location>
        <begin position="1"/>
        <end position="39"/>
    </location>
</feature>
<evidence type="ECO:0000256" key="1">
    <source>
        <dbReference type="ARBA" id="ARBA00022737"/>
    </source>
</evidence>